<dbReference type="OrthoDB" id="9811523at2"/>
<dbReference type="EMBL" id="VJVZ01000001">
    <property type="protein sequence ID" value="TRW27347.1"/>
    <property type="molecule type" value="Genomic_DNA"/>
</dbReference>
<proteinExistence type="predicted"/>
<accession>A0A552VA39</accession>
<dbReference type="AlphaFoldDB" id="A0A552VA39"/>
<reference evidence="1 2" key="1">
    <citation type="submission" date="2019-07" db="EMBL/GenBank/DDBJ databases">
        <title>Flavobacterium sp. nov., isolated from glacier ice.</title>
        <authorList>
            <person name="Liu Q."/>
            <person name="Xin Y.-H."/>
        </authorList>
    </citation>
    <scope>NUCLEOTIDE SEQUENCE [LARGE SCALE GENOMIC DNA]</scope>
    <source>
        <strain evidence="1 2">ZT4R6</strain>
    </source>
</reference>
<protein>
    <submittedName>
        <fullName evidence="1">Uncharacterized protein</fullName>
    </submittedName>
</protein>
<gene>
    <name evidence="1" type="ORF">FMM05_01530</name>
</gene>
<organism evidence="1 2">
    <name type="scientific">Flavobacterium zepuense</name>
    <dbReference type="NCBI Taxonomy" id="2593302"/>
    <lineage>
        <taxon>Bacteria</taxon>
        <taxon>Pseudomonadati</taxon>
        <taxon>Bacteroidota</taxon>
        <taxon>Flavobacteriia</taxon>
        <taxon>Flavobacteriales</taxon>
        <taxon>Flavobacteriaceae</taxon>
        <taxon>Flavobacterium</taxon>
    </lineage>
</organism>
<comment type="caution">
    <text evidence="1">The sequence shown here is derived from an EMBL/GenBank/DDBJ whole genome shotgun (WGS) entry which is preliminary data.</text>
</comment>
<evidence type="ECO:0000313" key="1">
    <source>
        <dbReference type="EMBL" id="TRW27347.1"/>
    </source>
</evidence>
<name>A0A552VA39_9FLAO</name>
<keyword evidence="2" id="KW-1185">Reference proteome</keyword>
<evidence type="ECO:0000313" key="2">
    <source>
        <dbReference type="Proteomes" id="UP000320643"/>
    </source>
</evidence>
<sequence>MGSKLKELQKLYKGDENNLLYYYSSPGFTYDLFGCKLAIDHDLNYRMVFRYFDPKIKILGKPDFYCEGMIPESIKQKLTELIAVGFSDLKPIYSPYSNHYVPDDTGSHEYLINTKDGFLRSSLYSISFSDHIQFKTKNEILYYELHCKLLKWIQGLYDFVKQIHYSDLK</sequence>
<dbReference type="RefSeq" id="WP_143371573.1">
    <property type="nucleotide sequence ID" value="NZ_VJVZ01000001.1"/>
</dbReference>
<dbReference type="Proteomes" id="UP000320643">
    <property type="component" value="Unassembled WGS sequence"/>
</dbReference>